<reference evidence="2 3" key="1">
    <citation type="submission" date="2023-04" db="EMBL/GenBank/DDBJ databases">
        <title>Forest soil microbial communities from Buena Vista Peninsula, Colon Province, Panama.</title>
        <authorList>
            <person name="Bouskill N."/>
        </authorList>
    </citation>
    <scope>NUCLEOTIDE SEQUENCE [LARGE SCALE GENOMIC DNA]</scope>
    <source>
        <strain evidence="2 3">AC80</strain>
    </source>
</reference>
<name>A0ABT6L0K5_9MYCO</name>
<keyword evidence="1" id="KW-0812">Transmembrane</keyword>
<dbReference type="Proteomes" id="UP001160130">
    <property type="component" value="Unassembled WGS sequence"/>
</dbReference>
<dbReference type="InterPro" id="IPR013901">
    <property type="entry name" value="Anthrone_oxy"/>
</dbReference>
<evidence type="ECO:0000256" key="1">
    <source>
        <dbReference type="SAM" id="Phobius"/>
    </source>
</evidence>
<organism evidence="2 3">
    <name type="scientific">Mycolicibacterium frederiksbergense</name>
    <dbReference type="NCBI Taxonomy" id="117567"/>
    <lineage>
        <taxon>Bacteria</taxon>
        <taxon>Bacillati</taxon>
        <taxon>Actinomycetota</taxon>
        <taxon>Actinomycetes</taxon>
        <taxon>Mycobacteriales</taxon>
        <taxon>Mycobacteriaceae</taxon>
        <taxon>Mycolicibacterium</taxon>
    </lineage>
</organism>
<feature type="transmembrane region" description="Helical" evidence="1">
    <location>
        <begin position="100"/>
        <end position="119"/>
    </location>
</feature>
<accession>A0ABT6L0K5</accession>
<evidence type="ECO:0000313" key="3">
    <source>
        <dbReference type="Proteomes" id="UP001160130"/>
    </source>
</evidence>
<keyword evidence="1" id="KW-1133">Transmembrane helix</keyword>
<comment type="caution">
    <text evidence="2">The sequence shown here is derived from an EMBL/GenBank/DDBJ whole genome shotgun (WGS) entry which is preliminary data.</text>
</comment>
<protein>
    <submittedName>
        <fullName evidence="2">Membrane protein</fullName>
    </submittedName>
</protein>
<evidence type="ECO:0000313" key="2">
    <source>
        <dbReference type="EMBL" id="MDH6196464.1"/>
    </source>
</evidence>
<sequence>MERLSPTPLTGAMTNNPVVVLTAAAAIASATAGGIYYAFSTFVMNGLNRVGPVDAITAMRGINTEATANAPFMVMFFGSALLALAVGVVALTQIGRPGSWYLLAGAIFGVLGVIVTMLFNVPLNDHLKRVEMTDAAAQWQAYFTNWTAWNHVRAGSGLAAATLMLIGLGYR</sequence>
<keyword evidence="3" id="KW-1185">Reference proteome</keyword>
<dbReference type="Pfam" id="PF08592">
    <property type="entry name" value="Anthrone_oxy"/>
    <property type="match status" value="1"/>
</dbReference>
<keyword evidence="1" id="KW-0472">Membrane</keyword>
<proteinExistence type="predicted"/>
<gene>
    <name evidence="2" type="ORF">M2272_003107</name>
</gene>
<feature type="transmembrane region" description="Helical" evidence="1">
    <location>
        <begin position="20"/>
        <end position="39"/>
    </location>
</feature>
<dbReference type="EMBL" id="JARXVE010000004">
    <property type="protein sequence ID" value="MDH6196464.1"/>
    <property type="molecule type" value="Genomic_DNA"/>
</dbReference>
<feature type="transmembrane region" description="Helical" evidence="1">
    <location>
        <begin position="72"/>
        <end position="94"/>
    </location>
</feature>